<evidence type="ECO:0000256" key="2">
    <source>
        <dbReference type="RuleBase" id="RU003616"/>
    </source>
</evidence>
<dbReference type="OrthoDB" id="9814487at2"/>
<comment type="caution">
    <text evidence="4">The sequence shown here is derived from an EMBL/GenBank/DDBJ whole genome shotgun (WGS) entry which is preliminary data.</text>
</comment>
<keyword evidence="5" id="KW-1185">Reference proteome</keyword>
<accession>A0A4R0NPA3</accession>
<dbReference type="InterPro" id="IPR008978">
    <property type="entry name" value="HSP20-like_chaperone"/>
</dbReference>
<dbReference type="Gene3D" id="2.60.40.790">
    <property type="match status" value="1"/>
</dbReference>
<protein>
    <submittedName>
        <fullName evidence="4">Hsp20/alpha crystallin family protein</fullName>
    </submittedName>
</protein>
<dbReference type="InterPro" id="IPR031107">
    <property type="entry name" value="Small_HSP"/>
</dbReference>
<organism evidence="4 5">
    <name type="scientific">Pedobacter psychroterrae</name>
    <dbReference type="NCBI Taxonomy" id="2530453"/>
    <lineage>
        <taxon>Bacteria</taxon>
        <taxon>Pseudomonadati</taxon>
        <taxon>Bacteroidota</taxon>
        <taxon>Sphingobacteriia</taxon>
        <taxon>Sphingobacteriales</taxon>
        <taxon>Sphingobacteriaceae</taxon>
        <taxon>Pedobacter</taxon>
    </lineage>
</organism>
<dbReference type="PANTHER" id="PTHR11527">
    <property type="entry name" value="HEAT-SHOCK PROTEIN 20 FAMILY MEMBER"/>
    <property type="match status" value="1"/>
</dbReference>
<comment type="similarity">
    <text evidence="1 2">Belongs to the small heat shock protein (HSP20) family.</text>
</comment>
<reference evidence="4 5" key="1">
    <citation type="submission" date="2019-02" db="EMBL/GenBank/DDBJ databases">
        <title>Pedobacter sp. RP-1-14 sp. nov., isolated from Arctic soil.</title>
        <authorList>
            <person name="Dahal R.H."/>
        </authorList>
    </citation>
    <scope>NUCLEOTIDE SEQUENCE [LARGE SCALE GENOMIC DNA]</scope>
    <source>
        <strain evidence="4 5">RP-1-14</strain>
    </source>
</reference>
<feature type="domain" description="SHSP" evidence="3">
    <location>
        <begin position="25"/>
        <end position="140"/>
    </location>
</feature>
<dbReference type="Pfam" id="PF00011">
    <property type="entry name" value="HSP20"/>
    <property type="match status" value="1"/>
</dbReference>
<proteinExistence type="inferred from homology"/>
<evidence type="ECO:0000256" key="1">
    <source>
        <dbReference type="PROSITE-ProRule" id="PRU00285"/>
    </source>
</evidence>
<sequence length="140" mass="15795">MTNSTKTNTLPKIASMTDNFWDTEALTSAGEPKYAVNIQDKAGRYKLEVSAPGFKKNDFRITTDNGVLTVTAESNRAENDQKENYIRKEFSHASFTGSFLLPENVLEDHISAKYHNGLFTVNLKKSEKGVLLKKRQIKIH</sequence>
<dbReference type="EMBL" id="SJSL01000002">
    <property type="protein sequence ID" value="TCD01523.1"/>
    <property type="molecule type" value="Genomic_DNA"/>
</dbReference>
<dbReference type="SUPFAM" id="SSF49764">
    <property type="entry name" value="HSP20-like chaperones"/>
    <property type="match status" value="1"/>
</dbReference>
<dbReference type="InterPro" id="IPR002068">
    <property type="entry name" value="A-crystallin/Hsp20_dom"/>
</dbReference>
<evidence type="ECO:0000313" key="5">
    <source>
        <dbReference type="Proteomes" id="UP000293347"/>
    </source>
</evidence>
<dbReference type="RefSeq" id="WP_131596323.1">
    <property type="nucleotide sequence ID" value="NZ_SJSL01000002.1"/>
</dbReference>
<evidence type="ECO:0000313" key="4">
    <source>
        <dbReference type="EMBL" id="TCD01523.1"/>
    </source>
</evidence>
<gene>
    <name evidence="4" type="ORF">EZ437_12365</name>
</gene>
<dbReference type="CDD" id="cd06464">
    <property type="entry name" value="ACD_sHsps-like"/>
    <property type="match status" value="1"/>
</dbReference>
<name>A0A4R0NPA3_9SPHI</name>
<evidence type="ECO:0000259" key="3">
    <source>
        <dbReference type="PROSITE" id="PS01031"/>
    </source>
</evidence>
<dbReference type="AlphaFoldDB" id="A0A4R0NPA3"/>
<dbReference type="PROSITE" id="PS01031">
    <property type="entry name" value="SHSP"/>
    <property type="match status" value="1"/>
</dbReference>
<dbReference type="Proteomes" id="UP000293347">
    <property type="component" value="Unassembled WGS sequence"/>
</dbReference>